<reference evidence="4" key="1">
    <citation type="submission" date="2020-05" db="EMBL/GenBank/DDBJ databases">
        <authorList>
            <person name="Chiriac C."/>
            <person name="Salcher M."/>
            <person name="Ghai R."/>
            <person name="Kavagutti S V."/>
        </authorList>
    </citation>
    <scope>NUCLEOTIDE SEQUENCE</scope>
</reference>
<proteinExistence type="predicted"/>
<feature type="transmembrane region" description="Helical" evidence="1">
    <location>
        <begin position="20"/>
        <end position="43"/>
    </location>
</feature>
<protein>
    <submittedName>
        <fullName evidence="4">Uncharacterized protein</fullName>
    </submittedName>
</protein>
<evidence type="ECO:0000313" key="3">
    <source>
        <dbReference type="EMBL" id="CAB4179711.1"/>
    </source>
</evidence>
<keyword evidence="1" id="KW-0472">Membrane</keyword>
<keyword evidence="1" id="KW-0812">Transmembrane</keyword>
<dbReference type="EMBL" id="LR796984">
    <property type="protein sequence ID" value="CAB4179711.1"/>
    <property type="molecule type" value="Genomic_DNA"/>
</dbReference>
<name>A0A6J5QVV3_9CAUD</name>
<evidence type="ECO:0000256" key="1">
    <source>
        <dbReference type="SAM" id="Phobius"/>
    </source>
</evidence>
<organism evidence="4">
    <name type="scientific">uncultured Caudovirales phage</name>
    <dbReference type="NCBI Taxonomy" id="2100421"/>
    <lineage>
        <taxon>Viruses</taxon>
        <taxon>Duplodnaviria</taxon>
        <taxon>Heunggongvirae</taxon>
        <taxon>Uroviricota</taxon>
        <taxon>Caudoviricetes</taxon>
        <taxon>Peduoviridae</taxon>
        <taxon>Maltschvirus</taxon>
        <taxon>Maltschvirus maltsch</taxon>
    </lineage>
</organism>
<sequence>MGVGEVMPLEVLRGQVAAELVRLQALLLLLGLVTTALVVEVVAQPRQLARQVALVLFNLNTPIAVQFPLVDSLVQPQDLAADLK</sequence>
<evidence type="ECO:0000313" key="4">
    <source>
        <dbReference type="EMBL" id="CAB4188829.1"/>
    </source>
</evidence>
<accession>A0A6J5QVV3</accession>
<keyword evidence="1" id="KW-1133">Transmembrane helix</keyword>
<dbReference type="EMBL" id="LR796920">
    <property type="protein sequence ID" value="CAB4174037.1"/>
    <property type="molecule type" value="Genomic_DNA"/>
</dbReference>
<evidence type="ECO:0000313" key="2">
    <source>
        <dbReference type="EMBL" id="CAB4174037.1"/>
    </source>
</evidence>
<gene>
    <name evidence="3" type="ORF">UFOVP1035_13</name>
    <name evidence="4" type="ORF">UFOVP1181_119</name>
    <name evidence="2" type="ORF">UFOVP965_17</name>
</gene>
<dbReference type="EMBL" id="LR797127">
    <property type="protein sequence ID" value="CAB4188829.1"/>
    <property type="molecule type" value="Genomic_DNA"/>
</dbReference>